<dbReference type="Gene3D" id="2.40.70.10">
    <property type="entry name" value="Acid Proteases"/>
    <property type="match status" value="1"/>
</dbReference>
<dbReference type="SUPFAM" id="SSF50630">
    <property type="entry name" value="Acid proteases"/>
    <property type="match status" value="1"/>
</dbReference>
<feature type="compositionally biased region" description="Basic residues" evidence="1">
    <location>
        <begin position="62"/>
        <end position="73"/>
    </location>
</feature>
<keyword evidence="3" id="KW-1185">Reference proteome</keyword>
<dbReference type="AlphaFoldDB" id="A0A183GFJ3"/>
<dbReference type="CDD" id="cd00303">
    <property type="entry name" value="retropepsin_like"/>
    <property type="match status" value="1"/>
</dbReference>
<dbReference type="Proteomes" id="UP000050761">
    <property type="component" value="Unassembled WGS sequence"/>
</dbReference>
<evidence type="ECO:0000313" key="4">
    <source>
        <dbReference type="WBParaSite" id="HPBE_0002117101-mRNA-1"/>
    </source>
</evidence>
<dbReference type="EMBL" id="UZAH01032754">
    <property type="protein sequence ID" value="VDP23690.1"/>
    <property type="molecule type" value="Genomic_DNA"/>
</dbReference>
<feature type="region of interest" description="Disordered" evidence="1">
    <location>
        <begin position="59"/>
        <end position="91"/>
    </location>
</feature>
<organism evidence="3 4">
    <name type="scientific">Heligmosomoides polygyrus</name>
    <name type="common">Parasitic roundworm</name>
    <dbReference type="NCBI Taxonomy" id="6339"/>
    <lineage>
        <taxon>Eukaryota</taxon>
        <taxon>Metazoa</taxon>
        <taxon>Ecdysozoa</taxon>
        <taxon>Nematoda</taxon>
        <taxon>Chromadorea</taxon>
        <taxon>Rhabditida</taxon>
        <taxon>Rhabditina</taxon>
        <taxon>Rhabditomorpha</taxon>
        <taxon>Strongyloidea</taxon>
        <taxon>Heligmosomidae</taxon>
        <taxon>Heligmosomoides</taxon>
    </lineage>
</organism>
<accession>A0A3P8BZH8</accession>
<proteinExistence type="predicted"/>
<dbReference type="OrthoDB" id="5864896at2759"/>
<gene>
    <name evidence="2" type="ORF">HPBE_LOCUS21168</name>
</gene>
<dbReference type="InterPro" id="IPR021109">
    <property type="entry name" value="Peptidase_aspartic_dom_sf"/>
</dbReference>
<reference evidence="2 3" key="1">
    <citation type="submission" date="2018-11" db="EMBL/GenBank/DDBJ databases">
        <authorList>
            <consortium name="Pathogen Informatics"/>
        </authorList>
    </citation>
    <scope>NUCLEOTIDE SEQUENCE [LARGE SCALE GENOMIC DNA]</scope>
</reference>
<reference evidence="4" key="2">
    <citation type="submission" date="2019-09" db="UniProtKB">
        <authorList>
            <consortium name="WormBaseParasite"/>
        </authorList>
    </citation>
    <scope>IDENTIFICATION</scope>
</reference>
<name>A0A183GFJ3_HELPZ</name>
<feature type="compositionally biased region" description="Polar residues" evidence="1">
    <location>
        <begin position="74"/>
        <end position="84"/>
    </location>
</feature>
<dbReference type="WBParaSite" id="HPBE_0002117101-mRNA-1">
    <property type="protein sequence ID" value="HPBE_0002117101-mRNA-1"/>
    <property type="gene ID" value="HPBE_0002117101"/>
</dbReference>
<evidence type="ECO:0000313" key="2">
    <source>
        <dbReference type="EMBL" id="VDP23690.1"/>
    </source>
</evidence>
<protein>
    <submittedName>
        <fullName evidence="4">DUF1758 domain-containing protein</fullName>
    </submittedName>
</protein>
<sequence>MLQGRPVKRFYQSSPPVGNDSLAGAIDLLVNDAQVPAHLKTVLGHLLDKADRIDELMARNHSSTKKGIKRSKQHVVTSEPQQAEENSDNDATVLHLNKQRSEAQPERNKVVLLAGQAKVLDFQNHPRDTTVLLDTGSELSFIDEDFATELGLPIEETTSLLISTFGSQTPSPKRCNITTAKMCDMEGCEHVIRLYRSDYITGAIDQAELDQGDLDFISKQGINLILPGKRSSVQPQILLGCDYLWNFIMPMDEGTSRVYPKSSQQSLESGNGDMGPVLVSGGSGNSIQRRQDGYYVRLPWKQHHPPLPDNKMIALKRLQAIMQMYAHNSDI</sequence>
<accession>A0A183GFJ3</accession>
<evidence type="ECO:0000313" key="3">
    <source>
        <dbReference type="Proteomes" id="UP000050761"/>
    </source>
</evidence>
<evidence type="ECO:0000256" key="1">
    <source>
        <dbReference type="SAM" id="MobiDB-lite"/>
    </source>
</evidence>